<dbReference type="EMBL" id="CP038436">
    <property type="protein sequence ID" value="QBX54349.1"/>
    <property type="molecule type" value="Genomic_DNA"/>
</dbReference>
<organism evidence="9 10">
    <name type="scientific">Nocardioides seonyuensis</name>
    <dbReference type="NCBI Taxonomy" id="2518371"/>
    <lineage>
        <taxon>Bacteria</taxon>
        <taxon>Bacillati</taxon>
        <taxon>Actinomycetota</taxon>
        <taxon>Actinomycetes</taxon>
        <taxon>Propionibacteriales</taxon>
        <taxon>Nocardioidaceae</taxon>
        <taxon>Nocardioides</taxon>
    </lineage>
</organism>
<sequence>MPRGTTMARNTPEKREQRRQRAAEALKERQAAERRRKMLTIGGVVAALVAIVAIIFGITQAMDTTGETPDNVPSVAEDPAADAEGDAVPGKLDGYGILVGDPEAARTVTIYEDLQCPACANLEAELGDEISEAIDAGEIQVDYRLLSFLDRASTNDYSSRALNALLVVLDTAGIDAFRAFHDDLYANQPAEGGPGFDDDELIERAVEAGAEESEIRADIEDKVYEQWIKNATDQMSKDGVNSTPTIRIDGEDADPQQLAELLQQ</sequence>
<feature type="domain" description="Thioredoxin-like fold" evidence="8">
    <location>
        <begin position="95"/>
        <end position="261"/>
    </location>
</feature>
<keyword evidence="5" id="KW-0676">Redox-active center</keyword>
<evidence type="ECO:0000259" key="8">
    <source>
        <dbReference type="Pfam" id="PF13462"/>
    </source>
</evidence>
<gene>
    <name evidence="9" type="ORF">EXE58_01935</name>
</gene>
<keyword evidence="7" id="KW-0812">Transmembrane</keyword>
<comment type="similarity">
    <text evidence="1">Belongs to the thioredoxin family. DsbA subfamily.</text>
</comment>
<reference evidence="9 10" key="1">
    <citation type="submission" date="2019-03" db="EMBL/GenBank/DDBJ databases">
        <title>Three New Species of Nocardioides, Nocardioides euryhalodurans sp. nov., Nocardioides seonyuensis sp. nov. and Nocardioides eburneoflavus sp. nov. Iolated from Soil.</title>
        <authorList>
            <person name="Roh S.G."/>
            <person name="Lee C."/>
            <person name="Kim M.-K."/>
            <person name="Kim S.B."/>
        </authorList>
    </citation>
    <scope>NUCLEOTIDE SEQUENCE [LARGE SCALE GENOMIC DNA]</scope>
    <source>
        <strain evidence="9 10">MMS17-SY207-3</strain>
    </source>
</reference>
<evidence type="ECO:0000313" key="10">
    <source>
        <dbReference type="Proteomes" id="UP000294853"/>
    </source>
</evidence>
<dbReference type="PANTHER" id="PTHR13887">
    <property type="entry name" value="GLUTATHIONE S-TRANSFERASE KAPPA"/>
    <property type="match status" value="1"/>
</dbReference>
<dbReference type="GO" id="GO:0016491">
    <property type="term" value="F:oxidoreductase activity"/>
    <property type="evidence" value="ECO:0007669"/>
    <property type="project" value="UniProtKB-KW"/>
</dbReference>
<dbReference type="Gene3D" id="3.40.30.10">
    <property type="entry name" value="Glutaredoxin"/>
    <property type="match status" value="1"/>
</dbReference>
<dbReference type="InterPro" id="IPR036249">
    <property type="entry name" value="Thioredoxin-like_sf"/>
</dbReference>
<dbReference type="AlphaFoldDB" id="A0A4P7IBE9"/>
<keyword evidence="7" id="KW-1133">Transmembrane helix</keyword>
<keyword evidence="2" id="KW-0732">Signal</keyword>
<evidence type="ECO:0000256" key="2">
    <source>
        <dbReference type="ARBA" id="ARBA00022729"/>
    </source>
</evidence>
<evidence type="ECO:0000256" key="6">
    <source>
        <dbReference type="SAM" id="MobiDB-lite"/>
    </source>
</evidence>
<evidence type="ECO:0000256" key="3">
    <source>
        <dbReference type="ARBA" id="ARBA00023002"/>
    </source>
</evidence>
<name>A0A4P7IBE9_9ACTN</name>
<dbReference type="PANTHER" id="PTHR13887:SF14">
    <property type="entry name" value="DISULFIDE BOND FORMATION PROTEIN D"/>
    <property type="match status" value="1"/>
</dbReference>
<keyword evidence="10" id="KW-1185">Reference proteome</keyword>
<dbReference type="Proteomes" id="UP000294853">
    <property type="component" value="Chromosome"/>
</dbReference>
<keyword evidence="4" id="KW-1015">Disulfide bond</keyword>
<dbReference type="InterPro" id="IPR012336">
    <property type="entry name" value="Thioredoxin-like_fold"/>
</dbReference>
<dbReference type="KEGG" id="nsn:EXE58_01935"/>
<dbReference type="Pfam" id="PF13462">
    <property type="entry name" value="Thioredoxin_4"/>
    <property type="match status" value="1"/>
</dbReference>
<evidence type="ECO:0000256" key="5">
    <source>
        <dbReference type="ARBA" id="ARBA00023284"/>
    </source>
</evidence>
<feature type="transmembrane region" description="Helical" evidence="7">
    <location>
        <begin position="38"/>
        <end position="58"/>
    </location>
</feature>
<keyword evidence="3" id="KW-0560">Oxidoreductase</keyword>
<feature type="compositionally biased region" description="Basic and acidic residues" evidence="6">
    <location>
        <begin position="11"/>
        <end position="29"/>
    </location>
</feature>
<evidence type="ECO:0000256" key="1">
    <source>
        <dbReference type="ARBA" id="ARBA00005791"/>
    </source>
</evidence>
<evidence type="ECO:0000256" key="4">
    <source>
        <dbReference type="ARBA" id="ARBA00023157"/>
    </source>
</evidence>
<feature type="region of interest" description="Disordered" evidence="6">
    <location>
        <begin position="1"/>
        <end position="29"/>
    </location>
</feature>
<keyword evidence="7" id="KW-0472">Membrane</keyword>
<evidence type="ECO:0000256" key="7">
    <source>
        <dbReference type="SAM" id="Phobius"/>
    </source>
</evidence>
<evidence type="ECO:0000313" key="9">
    <source>
        <dbReference type="EMBL" id="QBX54349.1"/>
    </source>
</evidence>
<feature type="region of interest" description="Disordered" evidence="6">
    <location>
        <begin position="67"/>
        <end position="86"/>
    </location>
</feature>
<proteinExistence type="inferred from homology"/>
<feature type="compositionally biased region" description="Polar residues" evidence="6">
    <location>
        <begin position="233"/>
        <end position="245"/>
    </location>
</feature>
<dbReference type="SUPFAM" id="SSF52833">
    <property type="entry name" value="Thioredoxin-like"/>
    <property type="match status" value="1"/>
</dbReference>
<accession>A0A4P7IBE9</accession>
<protein>
    <submittedName>
        <fullName evidence="9">DsbA family protein</fullName>
    </submittedName>
</protein>
<dbReference type="OrthoDB" id="117402at2"/>
<feature type="region of interest" description="Disordered" evidence="6">
    <location>
        <begin position="233"/>
        <end position="254"/>
    </location>
</feature>